<dbReference type="OrthoDB" id="9769739at2"/>
<dbReference type="PANTHER" id="PTHR11814">
    <property type="entry name" value="SULFATE TRANSPORTER"/>
    <property type="match status" value="1"/>
</dbReference>
<dbReference type="InterPro" id="IPR001902">
    <property type="entry name" value="SLC26A/SulP_fam"/>
</dbReference>
<comment type="subcellular location">
    <subcellularLocation>
        <location evidence="1">Membrane</location>
        <topology evidence="1">Multi-pass membrane protein</topology>
    </subcellularLocation>
</comment>
<feature type="transmembrane region" description="Helical" evidence="5">
    <location>
        <begin position="329"/>
        <end position="359"/>
    </location>
</feature>
<keyword evidence="2 5" id="KW-0812">Transmembrane</keyword>
<dbReference type="Proteomes" id="UP000323300">
    <property type="component" value="Unassembled WGS sequence"/>
</dbReference>
<feature type="transmembrane region" description="Helical" evidence="5">
    <location>
        <begin position="114"/>
        <end position="136"/>
    </location>
</feature>
<dbReference type="RefSeq" id="WP_149758973.1">
    <property type="nucleotide sequence ID" value="NZ_BSPE01000028.1"/>
</dbReference>
<sequence length="505" mass="52530">MKLPIAPQFGRDFTASIVVLLVALPLCMGIAIASGVPAEKGLITGIVGGLVVGMLAGSPLQVSGPAAGLAVVVFQIVRDFGLTGLAVILTLAGLIQLIAGVLRLGGWFRAISPSVVHGMLAGIGVLIVVSQLQILFGHKPQPSGIENLLELPLDLLGLMAGKLSSSSGSVVATLCVGLLTIIGMLGWERLRPAALKPVPGALVGVLAATVLVSAAGLGVETINVPASILSTLSLPDAAGFVQMLSPAVVIMALALAFIASAETLLSAAAVDRMHDGVRTDYDKELRAQGIGNFLCGILGAIPMTGVIVRSSANVQAGAATRLSTILHGAWILALVVLFPGLLSLIPMASLAGVLVVTGWRLVDVNHVTHLKKAYGLLPALIWSATLIAVVVADLLTGVLVGIALSLVELIPHRRRLSLRIDEEQRDGKHEIALIGRATFITLPKLYRVFDAIPASASLKLDLERLTHIDHSCAEMLRDWVQRRKARGASTHLVGGEDRIALHSAT</sequence>
<feature type="transmembrane region" description="Helical" evidence="5">
    <location>
        <begin position="41"/>
        <end position="60"/>
    </location>
</feature>
<protein>
    <submittedName>
        <fullName evidence="7">Sulfate permease, MFS superfamily</fullName>
    </submittedName>
</protein>
<dbReference type="Pfam" id="PF00916">
    <property type="entry name" value="Sulfate_transp"/>
    <property type="match status" value="1"/>
</dbReference>
<dbReference type="InterPro" id="IPR036513">
    <property type="entry name" value="STAS_dom_sf"/>
</dbReference>
<evidence type="ECO:0000256" key="2">
    <source>
        <dbReference type="ARBA" id="ARBA00022692"/>
    </source>
</evidence>
<organism evidence="7 8">
    <name type="scientific">Neomesorhizobium albiziae</name>
    <dbReference type="NCBI Taxonomy" id="335020"/>
    <lineage>
        <taxon>Bacteria</taxon>
        <taxon>Pseudomonadati</taxon>
        <taxon>Pseudomonadota</taxon>
        <taxon>Alphaproteobacteria</taxon>
        <taxon>Hyphomicrobiales</taxon>
        <taxon>Phyllobacteriaceae</taxon>
        <taxon>Neomesorhizobium</taxon>
    </lineage>
</organism>
<proteinExistence type="predicted"/>
<accession>A0A1I3WLW4</accession>
<keyword evidence="4 5" id="KW-0472">Membrane</keyword>
<gene>
    <name evidence="7" type="ORF">SAMN04488498_102308</name>
</gene>
<feature type="transmembrane region" description="Helical" evidence="5">
    <location>
        <begin position="199"/>
        <end position="218"/>
    </location>
</feature>
<feature type="transmembrane region" description="Helical" evidence="5">
    <location>
        <begin position="80"/>
        <end position="102"/>
    </location>
</feature>
<feature type="transmembrane region" description="Helical" evidence="5">
    <location>
        <begin position="248"/>
        <end position="270"/>
    </location>
</feature>
<evidence type="ECO:0000256" key="4">
    <source>
        <dbReference type="ARBA" id="ARBA00023136"/>
    </source>
</evidence>
<evidence type="ECO:0000313" key="7">
    <source>
        <dbReference type="EMBL" id="SFK08123.1"/>
    </source>
</evidence>
<dbReference type="SUPFAM" id="SSF52091">
    <property type="entry name" value="SpoIIaa-like"/>
    <property type="match status" value="1"/>
</dbReference>
<feature type="transmembrane region" description="Helical" evidence="5">
    <location>
        <begin position="168"/>
        <end position="187"/>
    </location>
</feature>
<dbReference type="GO" id="GO:0055085">
    <property type="term" value="P:transmembrane transport"/>
    <property type="evidence" value="ECO:0007669"/>
    <property type="project" value="InterPro"/>
</dbReference>
<keyword evidence="3 5" id="KW-1133">Transmembrane helix</keyword>
<evidence type="ECO:0000256" key="5">
    <source>
        <dbReference type="SAM" id="Phobius"/>
    </source>
</evidence>
<feature type="domain" description="SLC26A/SulP transporter" evidence="6">
    <location>
        <begin position="10"/>
        <end position="383"/>
    </location>
</feature>
<evidence type="ECO:0000313" key="8">
    <source>
        <dbReference type="Proteomes" id="UP000323300"/>
    </source>
</evidence>
<dbReference type="InterPro" id="IPR011547">
    <property type="entry name" value="SLC26A/SulP_dom"/>
</dbReference>
<dbReference type="EMBL" id="FOSL01000002">
    <property type="protein sequence ID" value="SFK08123.1"/>
    <property type="molecule type" value="Genomic_DNA"/>
</dbReference>
<evidence type="ECO:0000256" key="3">
    <source>
        <dbReference type="ARBA" id="ARBA00022989"/>
    </source>
</evidence>
<keyword evidence="8" id="KW-1185">Reference proteome</keyword>
<name>A0A1I3WLW4_9HYPH</name>
<reference evidence="7 8" key="1">
    <citation type="submission" date="2016-10" db="EMBL/GenBank/DDBJ databases">
        <authorList>
            <person name="Varghese N."/>
            <person name="Submissions S."/>
        </authorList>
    </citation>
    <scope>NUCLEOTIDE SEQUENCE [LARGE SCALE GENOMIC DNA]</scope>
    <source>
        <strain evidence="7 8">DSM 21822</strain>
    </source>
</reference>
<dbReference type="AlphaFoldDB" id="A0A1I3WLW4"/>
<dbReference type="GO" id="GO:0016020">
    <property type="term" value="C:membrane"/>
    <property type="evidence" value="ECO:0007669"/>
    <property type="project" value="UniProtKB-SubCell"/>
</dbReference>
<evidence type="ECO:0000256" key="1">
    <source>
        <dbReference type="ARBA" id="ARBA00004141"/>
    </source>
</evidence>
<feature type="transmembrane region" description="Helical" evidence="5">
    <location>
        <begin position="379"/>
        <end position="407"/>
    </location>
</feature>
<feature type="transmembrane region" description="Helical" evidence="5">
    <location>
        <begin position="13"/>
        <end position="34"/>
    </location>
</feature>
<feature type="transmembrane region" description="Helical" evidence="5">
    <location>
        <begin position="290"/>
        <end position="308"/>
    </location>
</feature>
<evidence type="ECO:0000259" key="6">
    <source>
        <dbReference type="Pfam" id="PF00916"/>
    </source>
</evidence>